<dbReference type="Proteomes" id="UP000005237">
    <property type="component" value="Unassembled WGS sequence"/>
</dbReference>
<evidence type="ECO:0000313" key="2">
    <source>
        <dbReference type="Proteomes" id="UP000005237"/>
    </source>
</evidence>
<organism evidence="1 2">
    <name type="scientific">Caenorhabditis japonica</name>
    <dbReference type="NCBI Taxonomy" id="281687"/>
    <lineage>
        <taxon>Eukaryota</taxon>
        <taxon>Metazoa</taxon>
        <taxon>Ecdysozoa</taxon>
        <taxon>Nematoda</taxon>
        <taxon>Chromadorea</taxon>
        <taxon>Rhabditida</taxon>
        <taxon>Rhabditina</taxon>
        <taxon>Rhabditomorpha</taxon>
        <taxon>Rhabditoidea</taxon>
        <taxon>Rhabditidae</taxon>
        <taxon>Peloderinae</taxon>
        <taxon>Caenorhabditis</taxon>
    </lineage>
</organism>
<dbReference type="EnsemblMetazoa" id="CJA28938.1">
    <property type="protein sequence ID" value="CJA28938.1"/>
    <property type="gene ID" value="WBGene00184512"/>
</dbReference>
<proteinExistence type="predicted"/>
<protein>
    <submittedName>
        <fullName evidence="1">Uncharacterized protein</fullName>
    </submittedName>
</protein>
<reference evidence="2" key="1">
    <citation type="submission" date="2010-08" db="EMBL/GenBank/DDBJ databases">
        <authorList>
            <consortium name="Caenorhabditis japonica Sequencing Consortium"/>
            <person name="Wilson R.K."/>
        </authorList>
    </citation>
    <scope>NUCLEOTIDE SEQUENCE [LARGE SCALE GENOMIC DNA]</scope>
    <source>
        <strain evidence="2">DF5081</strain>
    </source>
</reference>
<reference evidence="1" key="2">
    <citation type="submission" date="2022-06" db="UniProtKB">
        <authorList>
            <consortium name="EnsemblMetazoa"/>
        </authorList>
    </citation>
    <scope>IDENTIFICATION</scope>
    <source>
        <strain evidence="1">DF5081</strain>
    </source>
</reference>
<keyword evidence="2" id="KW-1185">Reference proteome</keyword>
<dbReference type="AlphaFoldDB" id="A0A8R1E7A5"/>
<evidence type="ECO:0000313" key="1">
    <source>
        <dbReference type="EnsemblMetazoa" id="CJA28938.1"/>
    </source>
</evidence>
<accession>A0A8R1E7A5</accession>
<sequence length="101" mass="11522">MSLESLYEMMLLTSPIGMFVESKSGDVWIAAHPVLSESAYHYTYPDQKRVSSSSQVLRIRFQFCFSSILHKELCIIEEKRQKTTVVGGFLTLITSRVETGR</sequence>
<name>A0A8R1E7A5_CAEJA</name>